<organism evidence="1 2">
    <name type="scientific">Fructobacillus apis</name>
    <dbReference type="NCBI Taxonomy" id="2935017"/>
    <lineage>
        <taxon>Bacteria</taxon>
        <taxon>Bacillati</taxon>
        <taxon>Bacillota</taxon>
        <taxon>Bacilli</taxon>
        <taxon>Lactobacillales</taxon>
        <taxon>Lactobacillaceae</taxon>
        <taxon>Fructobacillus</taxon>
    </lineage>
</organism>
<gene>
    <name evidence="1" type="ORF">NFX39_03550</name>
</gene>
<proteinExistence type="predicted"/>
<evidence type="ECO:0000313" key="2">
    <source>
        <dbReference type="Proteomes" id="UP001523234"/>
    </source>
</evidence>
<comment type="caution">
    <text evidence="1">The sequence shown here is derived from an EMBL/GenBank/DDBJ whole genome shotgun (WGS) entry which is preliminary data.</text>
</comment>
<sequence>MCSLFSGDLLFVRPTNEGLDQSIAESTNQAGQVTYSHVALVDGREDKTNPIVIEATGDDGVVFGPWSAFLQKNRGRIDVYRFNGKITDLDAVLDRAFSQVGKPYNHGFYQAGPGFYCSQLVTFAFEEEGIFEERPLRFGQNGTVLPEWVAYYAELGRPVPVKELGSSPNSLLEGVGWAQVDCF</sequence>
<keyword evidence="2" id="KW-1185">Reference proteome</keyword>
<dbReference type="InterPro" id="IPR038765">
    <property type="entry name" value="Papain-like_cys_pep_sf"/>
</dbReference>
<dbReference type="Proteomes" id="UP001523234">
    <property type="component" value="Unassembled WGS sequence"/>
</dbReference>
<reference evidence="1 2" key="1">
    <citation type="submission" date="2022-06" db="EMBL/GenBank/DDBJ databases">
        <title>Fructobacillus taiwanensis sp. nov., isolated from the honeybee.</title>
        <authorList>
            <person name="Chen Y.-S."/>
            <person name="Wang L.-T."/>
            <person name="Lee Y.-S."/>
            <person name="Chang Y.-C."/>
            <person name="Wu H.-C."/>
            <person name="Liao C.-Y."/>
            <person name="Chen W.-H."/>
            <person name="Deng J.-N."/>
            <person name="Wang Y.-H."/>
        </authorList>
    </citation>
    <scope>NUCLEOTIDE SEQUENCE [LARGE SCALE GENOMIC DNA]</scope>
    <source>
        <strain evidence="1 2">W13</strain>
    </source>
</reference>
<protein>
    <submittedName>
        <fullName evidence="1">Uncharacterized protein</fullName>
    </submittedName>
</protein>
<dbReference type="SUPFAM" id="SSF54001">
    <property type="entry name" value="Cysteine proteinases"/>
    <property type="match status" value="1"/>
</dbReference>
<evidence type="ECO:0000313" key="1">
    <source>
        <dbReference type="EMBL" id="MCO0832164.1"/>
    </source>
</evidence>
<dbReference type="Pfam" id="PF05708">
    <property type="entry name" value="Peptidase_C92"/>
    <property type="match status" value="1"/>
</dbReference>
<dbReference type="Gene3D" id="3.90.1720.10">
    <property type="entry name" value="endopeptidase domain like (from Nostoc punctiforme)"/>
    <property type="match status" value="1"/>
</dbReference>
<dbReference type="InterPro" id="IPR024453">
    <property type="entry name" value="Peptidase_C92"/>
</dbReference>
<name>A0ABT0ZQ98_9LACO</name>
<dbReference type="RefSeq" id="WP_252443065.1">
    <property type="nucleotide sequence ID" value="NZ_JAMWYK010000003.1"/>
</dbReference>
<dbReference type="EMBL" id="JAMWYK010000003">
    <property type="protein sequence ID" value="MCO0832164.1"/>
    <property type="molecule type" value="Genomic_DNA"/>
</dbReference>
<accession>A0ABT0ZQ98</accession>